<evidence type="ECO:0000256" key="4">
    <source>
        <dbReference type="SAM" id="MobiDB-lite"/>
    </source>
</evidence>
<dbReference type="GO" id="GO:0000445">
    <property type="term" value="C:THO complex part of transcription export complex"/>
    <property type="evidence" value="ECO:0007669"/>
    <property type="project" value="TreeGrafter"/>
</dbReference>
<dbReference type="Proteomes" id="UP001295423">
    <property type="component" value="Unassembled WGS sequence"/>
</dbReference>
<evidence type="ECO:0000256" key="3">
    <source>
        <dbReference type="ARBA" id="ARBA00046343"/>
    </source>
</evidence>
<dbReference type="InterPro" id="IPR001680">
    <property type="entry name" value="WD40_rpt"/>
</dbReference>
<feature type="region of interest" description="Disordered" evidence="4">
    <location>
        <begin position="307"/>
        <end position="336"/>
    </location>
</feature>
<protein>
    <recommendedName>
        <fullName evidence="7">Anaphase-promoting complex subunit 4 WD40 domain-containing protein</fullName>
    </recommendedName>
</protein>
<evidence type="ECO:0000313" key="6">
    <source>
        <dbReference type="Proteomes" id="UP001295423"/>
    </source>
</evidence>
<dbReference type="PANTHER" id="PTHR22839:SF0">
    <property type="entry name" value="THO COMPLEX SUBUNIT 3"/>
    <property type="match status" value="1"/>
</dbReference>
<dbReference type="SUPFAM" id="SSF50978">
    <property type="entry name" value="WD40 repeat-like"/>
    <property type="match status" value="2"/>
</dbReference>
<reference evidence="5" key="1">
    <citation type="submission" date="2023-08" db="EMBL/GenBank/DDBJ databases">
        <authorList>
            <person name="Audoor S."/>
            <person name="Bilcke G."/>
        </authorList>
    </citation>
    <scope>NUCLEOTIDE SEQUENCE</scope>
</reference>
<dbReference type="AlphaFoldDB" id="A0AAD2FIG5"/>
<comment type="caution">
    <text evidence="5">The sequence shown here is derived from an EMBL/GenBank/DDBJ whole genome shotgun (WGS) entry which is preliminary data.</text>
</comment>
<organism evidence="5 6">
    <name type="scientific">Cylindrotheca closterium</name>
    <dbReference type="NCBI Taxonomy" id="2856"/>
    <lineage>
        <taxon>Eukaryota</taxon>
        <taxon>Sar</taxon>
        <taxon>Stramenopiles</taxon>
        <taxon>Ochrophyta</taxon>
        <taxon>Bacillariophyta</taxon>
        <taxon>Bacillariophyceae</taxon>
        <taxon>Bacillariophycidae</taxon>
        <taxon>Bacillariales</taxon>
        <taxon>Bacillariaceae</taxon>
        <taxon>Cylindrotheca</taxon>
    </lineage>
</organism>
<evidence type="ECO:0000256" key="2">
    <source>
        <dbReference type="ARBA" id="ARBA00022737"/>
    </source>
</evidence>
<keyword evidence="1" id="KW-0853">WD repeat</keyword>
<evidence type="ECO:0000313" key="5">
    <source>
        <dbReference type="EMBL" id="CAJ1942916.1"/>
    </source>
</evidence>
<gene>
    <name evidence="5" type="ORF">CYCCA115_LOCUS8185</name>
</gene>
<evidence type="ECO:0000256" key="1">
    <source>
        <dbReference type="ARBA" id="ARBA00022574"/>
    </source>
</evidence>
<dbReference type="InterPro" id="IPR036322">
    <property type="entry name" value="WD40_repeat_dom_sf"/>
</dbReference>
<feature type="region of interest" description="Disordered" evidence="4">
    <location>
        <begin position="207"/>
        <end position="228"/>
    </location>
</feature>
<dbReference type="GO" id="GO:0006406">
    <property type="term" value="P:mRNA export from nucleus"/>
    <property type="evidence" value="ECO:0007669"/>
    <property type="project" value="InterPro"/>
</dbReference>
<dbReference type="PANTHER" id="PTHR22839">
    <property type="entry name" value="THO COMPLEX SUBUNIT 3 THO3"/>
    <property type="match status" value="1"/>
</dbReference>
<evidence type="ECO:0008006" key="7">
    <source>
        <dbReference type="Google" id="ProtNLM"/>
    </source>
</evidence>
<dbReference type="SMART" id="SM00320">
    <property type="entry name" value="WD40"/>
    <property type="match status" value="11"/>
</dbReference>
<feature type="compositionally biased region" description="Basic and acidic residues" evidence="4">
    <location>
        <begin position="43"/>
        <end position="52"/>
    </location>
</feature>
<comment type="similarity">
    <text evidence="3">Belongs to the THOC3 family.</text>
</comment>
<sequence length="1036" mass="112994">MWQQTASLGSQSSDDKRTDSTTSTSNLEETERTPAHQQSDSCESTRVEEKSPDSALKSGPAEESLASSGNRAAAVTAFNSSIEEVETTPSHPSDADESAPIETSCRRDSLKLGSTEEVLASANSLLQHHRIERLKQRSIEIDMPYGDMPTETEIRSIYSESKKDTTPKYEQISFAASNEEPLPFFIDQVNQRGQKNSPTFRGEVEISTEEQDASFSNDEKNLSNSTRKGVTQIEDSSINAIEPKVIRSLVAKEDSKEIQNSKWYSIFGDQMNPRSSMNGGDDTAKHVDVGSSRTQMPNSIVKAIHDKPDDSVHTQMPDWIENQSSGCNDETSASTYAPGQSRTVIVHEIMREGWTWGSAWSPSGDRLAIATENHHLAVIDTRSSPIWRVKHDKRMSGSLNRGTGSIRCVAWGSNFIAIGGTGDAVSILAPTEPYPIIHTLSAGTYVGSLDWRCNSKTLITGNRDGKVHIFGIGSSEDDDSASASTEYSSGRNAIQSKILKTIDLKPAWVNAVKFSPDGLSFAVGDEDGILGVYSFLERQDGTQIEISNVANFKMEDSILDIEWSPNGKWLYSGGEDFAITIIRTDGWEAIHRIKREKWVQFLTCSSSGSHLAVGGLSSEISILDAEGTWQTAIILDLKGMNPLSAKWHPKDQFLVITGQHSNVLAIETTKSRYVQGHCFHSISPILAVEFSPDGRMAIVGNKEGVVTIFKVAGSAFSVCYEMVLDCLGTLSIKWSPNGAFIVIASESKIVVLSRRNHDESMSLGASGFAVAKIIRGIGNICGISVDPTSQFIAVCGSSPSILDATADFTKSCGINSLKNDSLPLPSSSNFSSVLEMGSSSRSLSLAASWSPDGKWLALVGRNQNLAFFDTSSDSPSKWRRLFEVKTSQAGLALAWGPPTETGLQYCAYAGEDKKVCILEIRDTERSWEMVLEVPRNGVVYDLDWDSDGLLAAAISDGTVTIMDLSYLRCGLAVNEMDYNWQRQALTCFTEIQRNKGKNCMQTLRWVPKAPGSDSLLAIGGTDGEVEILDLTAERHI</sequence>
<dbReference type="SUPFAM" id="SSF101908">
    <property type="entry name" value="Putative isomerase YbhE"/>
    <property type="match status" value="1"/>
</dbReference>
<name>A0AAD2FIG5_9STRA</name>
<dbReference type="Gene3D" id="2.130.10.10">
    <property type="entry name" value="YVTN repeat-like/Quinoprotein amine dehydrogenase"/>
    <property type="match status" value="3"/>
</dbReference>
<feature type="compositionally biased region" description="Polar residues" evidence="4">
    <location>
        <begin position="321"/>
        <end position="336"/>
    </location>
</feature>
<dbReference type="InterPro" id="IPR015943">
    <property type="entry name" value="WD40/YVTN_repeat-like_dom_sf"/>
</dbReference>
<dbReference type="InterPro" id="IPR040132">
    <property type="entry name" value="Tex1/THOC3"/>
</dbReference>
<dbReference type="Pfam" id="PF00400">
    <property type="entry name" value="WD40"/>
    <property type="match status" value="3"/>
</dbReference>
<proteinExistence type="inferred from homology"/>
<feature type="region of interest" description="Disordered" evidence="4">
    <location>
        <begin position="1"/>
        <end position="104"/>
    </location>
</feature>
<dbReference type="EMBL" id="CAKOGP040001112">
    <property type="protein sequence ID" value="CAJ1942916.1"/>
    <property type="molecule type" value="Genomic_DNA"/>
</dbReference>
<accession>A0AAD2FIG5</accession>
<feature type="compositionally biased region" description="Polar residues" evidence="4">
    <location>
        <begin position="77"/>
        <end position="91"/>
    </location>
</feature>
<keyword evidence="6" id="KW-1185">Reference proteome</keyword>
<keyword evidence="2" id="KW-0677">Repeat</keyword>